<name>A0A8J3AMN9_9BIFI</name>
<evidence type="ECO:0000313" key="3">
    <source>
        <dbReference type="Proteomes" id="UP000619536"/>
    </source>
</evidence>
<keyword evidence="1" id="KW-0812">Transmembrane</keyword>
<keyword evidence="1" id="KW-1133">Transmembrane helix</keyword>
<reference evidence="2" key="2">
    <citation type="submission" date="2020-09" db="EMBL/GenBank/DDBJ databases">
        <authorList>
            <person name="Sun Q."/>
            <person name="Sedlacek I."/>
        </authorList>
    </citation>
    <scope>NUCLEOTIDE SEQUENCE</scope>
    <source>
        <strain evidence="2">CCM 8606</strain>
    </source>
</reference>
<gene>
    <name evidence="2" type="ORF">GCM10007377_06880</name>
</gene>
<comment type="caution">
    <text evidence="2">The sequence shown here is derived from an EMBL/GenBank/DDBJ whole genome shotgun (WGS) entry which is preliminary data.</text>
</comment>
<keyword evidence="3" id="KW-1185">Reference proteome</keyword>
<dbReference type="AlphaFoldDB" id="A0A8J3AMN9"/>
<reference evidence="2" key="1">
    <citation type="journal article" date="2014" name="Int. J. Syst. Evol. Microbiol.">
        <title>Complete genome sequence of Corynebacterium casei LMG S-19264T (=DSM 44701T), isolated from a smear-ripened cheese.</title>
        <authorList>
            <consortium name="US DOE Joint Genome Institute (JGI-PGF)"/>
            <person name="Walter F."/>
            <person name="Albersmeier A."/>
            <person name="Kalinowski J."/>
            <person name="Ruckert C."/>
        </authorList>
    </citation>
    <scope>NUCLEOTIDE SEQUENCE</scope>
    <source>
        <strain evidence="2">CCM 8606</strain>
    </source>
</reference>
<sequence>MWASKVKRCPHSLGYKSTYASRNRNGIEVDTVREFTMLREVWNANKHYYKQSHMTGHAWALLITCLTAVPSLWVAFFQASGSAIMASVIALIFVFMLSEWFFAQDYLDNKHRHTKQ</sequence>
<dbReference type="Proteomes" id="UP000619536">
    <property type="component" value="Unassembled WGS sequence"/>
</dbReference>
<feature type="transmembrane region" description="Helical" evidence="1">
    <location>
        <begin position="83"/>
        <end position="103"/>
    </location>
</feature>
<evidence type="ECO:0000256" key="1">
    <source>
        <dbReference type="SAM" id="Phobius"/>
    </source>
</evidence>
<dbReference type="EMBL" id="BMDH01000001">
    <property type="protein sequence ID" value="GGI13622.1"/>
    <property type="molecule type" value="Genomic_DNA"/>
</dbReference>
<feature type="transmembrane region" description="Helical" evidence="1">
    <location>
        <begin position="58"/>
        <end position="77"/>
    </location>
</feature>
<proteinExistence type="predicted"/>
<organism evidence="2 3">
    <name type="scientific">Galliscardovia ingluviei</name>
    <dbReference type="NCBI Taxonomy" id="1769422"/>
    <lineage>
        <taxon>Bacteria</taxon>
        <taxon>Bacillati</taxon>
        <taxon>Actinomycetota</taxon>
        <taxon>Actinomycetes</taxon>
        <taxon>Bifidobacteriales</taxon>
        <taxon>Bifidobacteriaceae</taxon>
        <taxon>Galliscardovia</taxon>
    </lineage>
</organism>
<keyword evidence="1" id="KW-0472">Membrane</keyword>
<protein>
    <submittedName>
        <fullName evidence="2">Uncharacterized protein</fullName>
    </submittedName>
</protein>
<evidence type="ECO:0000313" key="2">
    <source>
        <dbReference type="EMBL" id="GGI13622.1"/>
    </source>
</evidence>
<accession>A0A8J3AMN9</accession>